<dbReference type="AlphaFoldDB" id="A0A0M2USI5"/>
<dbReference type="SUPFAM" id="SSF89447">
    <property type="entry name" value="AbrB/MazE/MraZ-like"/>
    <property type="match status" value="1"/>
</dbReference>
<evidence type="ECO:0000313" key="2">
    <source>
        <dbReference type="EMBL" id="KKO18595.1"/>
    </source>
</evidence>
<evidence type="ECO:0000313" key="3">
    <source>
        <dbReference type="Proteomes" id="UP000034954"/>
    </source>
</evidence>
<dbReference type="Proteomes" id="UP000034954">
    <property type="component" value="Unassembled WGS sequence"/>
</dbReference>
<dbReference type="GO" id="GO:0003677">
    <property type="term" value="F:DNA binding"/>
    <property type="evidence" value="ECO:0007669"/>
    <property type="project" value="InterPro"/>
</dbReference>
<accession>A0A0M2USI5</accession>
<sequence>MLRKICAIGNSCGVSIPKEILEKFHLTVGTQVEVKVDEKAKKIIIEPAVHKTPSEIIDREFAAQVNDFIEHYKPALKVLAQK</sequence>
<name>A0A0M2USI5_9BACT</name>
<keyword evidence="3" id="KW-1185">Reference proteome</keyword>
<comment type="caution">
    <text evidence="2">The sequence shown here is derived from an EMBL/GenBank/DDBJ whole genome shotgun (WGS) entry which is preliminary data.</text>
</comment>
<organism evidence="2 3">
    <name type="scientific">Candidatus Brocadia fulgida</name>
    <dbReference type="NCBI Taxonomy" id="380242"/>
    <lineage>
        <taxon>Bacteria</taxon>
        <taxon>Pseudomonadati</taxon>
        <taxon>Planctomycetota</taxon>
        <taxon>Candidatus Brocadiia</taxon>
        <taxon>Candidatus Brocadiales</taxon>
        <taxon>Candidatus Brocadiaceae</taxon>
        <taxon>Candidatus Brocadia</taxon>
    </lineage>
</organism>
<dbReference type="InterPro" id="IPR007159">
    <property type="entry name" value="SpoVT-AbrB_dom"/>
</dbReference>
<feature type="domain" description="SpoVT-AbrB" evidence="1">
    <location>
        <begin position="6"/>
        <end position="53"/>
    </location>
</feature>
<dbReference type="InterPro" id="IPR037914">
    <property type="entry name" value="SpoVT-AbrB_sf"/>
</dbReference>
<protein>
    <submittedName>
        <fullName evidence="2">SpoVT / AbrB like domain protein</fullName>
    </submittedName>
</protein>
<dbReference type="EMBL" id="LAQJ01000251">
    <property type="protein sequence ID" value="KKO18595.1"/>
    <property type="molecule type" value="Genomic_DNA"/>
</dbReference>
<gene>
    <name evidence="2" type="ORF">BROFUL_02712</name>
</gene>
<dbReference type="SMART" id="SM00966">
    <property type="entry name" value="SpoVT_AbrB"/>
    <property type="match status" value="1"/>
</dbReference>
<proteinExistence type="predicted"/>
<evidence type="ECO:0000259" key="1">
    <source>
        <dbReference type="SMART" id="SM00966"/>
    </source>
</evidence>
<reference evidence="2 3" key="1">
    <citation type="journal article" date="2013" name="BMC Microbiol.">
        <title>Identification of the type II cytochrome c maturation pathway in anammox bacteria by comparative genomics.</title>
        <authorList>
            <person name="Ferousi C."/>
            <person name="Speth D.R."/>
            <person name="Reimann J."/>
            <person name="Op den Camp H.J."/>
            <person name="Allen J.W."/>
            <person name="Keltjens J.T."/>
            <person name="Jetten M.S."/>
        </authorList>
    </citation>
    <scope>NUCLEOTIDE SEQUENCE [LARGE SCALE GENOMIC DNA]</scope>
    <source>
        <strain evidence="2">RU1</strain>
    </source>
</reference>
<dbReference type="Gene3D" id="2.10.260.10">
    <property type="match status" value="1"/>
</dbReference>
<dbReference type="Pfam" id="PF04014">
    <property type="entry name" value="MazE_antitoxin"/>
    <property type="match status" value="1"/>
</dbReference>